<evidence type="ECO:0000313" key="5">
    <source>
        <dbReference type="EMBL" id="RMZ54303.1"/>
    </source>
</evidence>
<dbReference type="PANTHER" id="PTHR47640">
    <property type="entry name" value="TRNA SELENOCYSTEINE 1-ASSOCIATED PROTEIN 1-RELATED-RELATED"/>
    <property type="match status" value="1"/>
</dbReference>
<reference evidence="6" key="1">
    <citation type="journal article" date="2018" name="Algal Res.">
        <title>Characterization of plant carbon substrate utilization by Auxenochlorella protothecoides.</title>
        <authorList>
            <person name="Vogler B.W."/>
            <person name="Starkenburg S.R."/>
            <person name="Sudasinghe N."/>
            <person name="Schambach J.Y."/>
            <person name="Rollin J.A."/>
            <person name="Pattathil S."/>
            <person name="Barry A.N."/>
        </authorList>
    </citation>
    <scope>NUCLEOTIDE SEQUENCE [LARGE SCALE GENOMIC DNA]</scope>
    <source>
        <strain evidence="6">UTEX 25</strain>
    </source>
</reference>
<dbReference type="Pfam" id="PF00076">
    <property type="entry name" value="RRM_1"/>
    <property type="match status" value="1"/>
</dbReference>
<dbReference type="AlphaFoldDB" id="A0A3M7KUU6"/>
<proteinExistence type="predicted"/>
<dbReference type="Proteomes" id="UP000279271">
    <property type="component" value="Unassembled WGS sequence"/>
</dbReference>
<comment type="caution">
    <text evidence="5">The sequence shown here is derived from an EMBL/GenBank/DDBJ whole genome shotgun (WGS) entry which is preliminary data.</text>
</comment>
<evidence type="ECO:0000256" key="2">
    <source>
        <dbReference type="PROSITE-ProRule" id="PRU00176"/>
    </source>
</evidence>
<evidence type="ECO:0000259" key="4">
    <source>
        <dbReference type="PROSITE" id="PS50102"/>
    </source>
</evidence>
<sequence>MTDLDAELANFEAELASIAAETPQLAAPPMPAAHPSYSAEPYTAPKGMAPPLAAPPRAAPSFYGAAAAAGMPAVEVPGETKKEKPALLREAAGKRWVDTTLLEWPENDFRIFVGNLGNEVNDTVLMAAFQNYTSFNKAKVARNGYNKKSKGYGFVSFQDPIEGARVLKEMQGAYIGNRPVQLKKSTWDDRQVKDKTGKPIKRLVEEKAKKPDKRARAGASFEAGVGPPVQQAFYTRR</sequence>
<feature type="compositionally biased region" description="Basic and acidic residues" evidence="3">
    <location>
        <begin position="188"/>
        <end position="209"/>
    </location>
</feature>
<dbReference type="GO" id="GO:0003729">
    <property type="term" value="F:mRNA binding"/>
    <property type="evidence" value="ECO:0007669"/>
    <property type="project" value="InterPro"/>
</dbReference>
<dbReference type="InterPro" id="IPR035979">
    <property type="entry name" value="RBD_domain_sf"/>
</dbReference>
<dbReference type="SUPFAM" id="SSF54928">
    <property type="entry name" value="RNA-binding domain, RBD"/>
    <property type="match status" value="1"/>
</dbReference>
<dbReference type="PANTHER" id="PTHR47640:SF11">
    <property type="entry name" value="RNA-BINDING PROTEIN 42"/>
    <property type="match status" value="1"/>
</dbReference>
<evidence type="ECO:0000313" key="6">
    <source>
        <dbReference type="Proteomes" id="UP000279271"/>
    </source>
</evidence>
<dbReference type="InterPro" id="IPR012677">
    <property type="entry name" value="Nucleotide-bd_a/b_plait_sf"/>
</dbReference>
<dbReference type="Gene3D" id="3.30.70.330">
    <property type="match status" value="1"/>
</dbReference>
<dbReference type="InterPro" id="IPR034215">
    <property type="entry name" value="RBM42_RRM"/>
</dbReference>
<dbReference type="EMBL" id="QOKY01000180">
    <property type="protein sequence ID" value="RMZ54303.1"/>
    <property type="molecule type" value="Genomic_DNA"/>
</dbReference>
<accession>A0A3M7KUU6</accession>
<evidence type="ECO:0000256" key="3">
    <source>
        <dbReference type="SAM" id="MobiDB-lite"/>
    </source>
</evidence>
<dbReference type="InterPro" id="IPR050825">
    <property type="entry name" value="RBM42_RBP45_47-like"/>
</dbReference>
<feature type="domain" description="RRM" evidence="4">
    <location>
        <begin position="109"/>
        <end position="187"/>
    </location>
</feature>
<protein>
    <recommendedName>
        <fullName evidence="4">RRM domain-containing protein</fullName>
    </recommendedName>
</protein>
<gene>
    <name evidence="5" type="ORF">APUTEX25_001461</name>
</gene>
<evidence type="ECO:0000256" key="1">
    <source>
        <dbReference type="ARBA" id="ARBA00022884"/>
    </source>
</evidence>
<dbReference type="InterPro" id="IPR000504">
    <property type="entry name" value="RRM_dom"/>
</dbReference>
<keyword evidence="1 2" id="KW-0694">RNA-binding</keyword>
<name>A0A3M7KUU6_AUXPR</name>
<dbReference type="PROSITE" id="PS50102">
    <property type="entry name" value="RRM"/>
    <property type="match status" value="1"/>
</dbReference>
<organism evidence="5 6">
    <name type="scientific">Auxenochlorella protothecoides</name>
    <name type="common">Green microalga</name>
    <name type="synonym">Chlorella protothecoides</name>
    <dbReference type="NCBI Taxonomy" id="3075"/>
    <lineage>
        <taxon>Eukaryota</taxon>
        <taxon>Viridiplantae</taxon>
        <taxon>Chlorophyta</taxon>
        <taxon>core chlorophytes</taxon>
        <taxon>Trebouxiophyceae</taxon>
        <taxon>Chlorellales</taxon>
        <taxon>Chlorellaceae</taxon>
        <taxon>Auxenochlorella</taxon>
    </lineage>
</organism>
<feature type="region of interest" description="Disordered" evidence="3">
    <location>
        <begin position="188"/>
        <end position="222"/>
    </location>
</feature>
<dbReference type="CDD" id="cd12383">
    <property type="entry name" value="RRM_RBM42"/>
    <property type="match status" value="1"/>
</dbReference>
<dbReference type="SMART" id="SM00360">
    <property type="entry name" value="RRM"/>
    <property type="match status" value="1"/>
</dbReference>